<evidence type="ECO:0000256" key="1">
    <source>
        <dbReference type="ARBA" id="ARBA00004442"/>
    </source>
</evidence>
<evidence type="ECO:0000256" key="3">
    <source>
        <dbReference type="ARBA" id="ARBA00022448"/>
    </source>
</evidence>
<dbReference type="AlphaFoldDB" id="A0A1N6FDD3"/>
<dbReference type="RefSeq" id="WP_074239240.1">
    <property type="nucleotide sequence ID" value="NZ_FSRA01000001.1"/>
</dbReference>
<evidence type="ECO:0000256" key="7">
    <source>
        <dbReference type="ARBA" id="ARBA00023237"/>
    </source>
</evidence>
<dbReference type="Gene3D" id="1.20.1600.10">
    <property type="entry name" value="Outer membrane efflux proteins (OEP)"/>
    <property type="match status" value="1"/>
</dbReference>
<evidence type="ECO:0000256" key="6">
    <source>
        <dbReference type="ARBA" id="ARBA00023136"/>
    </source>
</evidence>
<dbReference type="GO" id="GO:1990281">
    <property type="term" value="C:efflux pump complex"/>
    <property type="evidence" value="ECO:0007669"/>
    <property type="project" value="TreeGrafter"/>
</dbReference>
<dbReference type="GO" id="GO:0015288">
    <property type="term" value="F:porin activity"/>
    <property type="evidence" value="ECO:0007669"/>
    <property type="project" value="TreeGrafter"/>
</dbReference>
<evidence type="ECO:0000256" key="4">
    <source>
        <dbReference type="ARBA" id="ARBA00022452"/>
    </source>
</evidence>
<dbReference type="OrthoDB" id="976750at2"/>
<keyword evidence="4" id="KW-1134">Transmembrane beta strand</keyword>
<comment type="subcellular location">
    <subcellularLocation>
        <location evidence="1">Cell outer membrane</location>
    </subcellularLocation>
</comment>
<evidence type="ECO:0000256" key="8">
    <source>
        <dbReference type="SAM" id="SignalP"/>
    </source>
</evidence>
<evidence type="ECO:0000256" key="2">
    <source>
        <dbReference type="ARBA" id="ARBA00007613"/>
    </source>
</evidence>
<dbReference type="GO" id="GO:0009279">
    <property type="term" value="C:cell outer membrane"/>
    <property type="evidence" value="ECO:0007669"/>
    <property type="project" value="UniProtKB-SubCell"/>
</dbReference>
<keyword evidence="8" id="KW-0732">Signal</keyword>
<comment type="similarity">
    <text evidence="2">Belongs to the outer membrane factor (OMF) (TC 1.B.17) family.</text>
</comment>
<evidence type="ECO:0000256" key="5">
    <source>
        <dbReference type="ARBA" id="ARBA00022692"/>
    </source>
</evidence>
<gene>
    <name evidence="9" type="ORF">SAMN04488055_2157</name>
</gene>
<proteinExistence type="inferred from homology"/>
<protein>
    <submittedName>
        <fullName evidence="9">Outer membrane protein TolC</fullName>
    </submittedName>
</protein>
<dbReference type="InterPro" id="IPR051906">
    <property type="entry name" value="TolC-like"/>
</dbReference>
<dbReference type="PANTHER" id="PTHR30026:SF20">
    <property type="entry name" value="OUTER MEMBRANE PROTEIN TOLC"/>
    <property type="match status" value="1"/>
</dbReference>
<keyword evidence="7" id="KW-0998">Cell outer membrane</keyword>
<evidence type="ECO:0000313" key="10">
    <source>
        <dbReference type="Proteomes" id="UP000185003"/>
    </source>
</evidence>
<dbReference type="GO" id="GO:0015562">
    <property type="term" value="F:efflux transmembrane transporter activity"/>
    <property type="evidence" value="ECO:0007669"/>
    <property type="project" value="InterPro"/>
</dbReference>
<feature type="signal peptide" evidence="8">
    <location>
        <begin position="1"/>
        <end position="18"/>
    </location>
</feature>
<organism evidence="9 10">
    <name type="scientific">Chitinophaga niabensis</name>
    <dbReference type="NCBI Taxonomy" id="536979"/>
    <lineage>
        <taxon>Bacteria</taxon>
        <taxon>Pseudomonadati</taxon>
        <taxon>Bacteroidota</taxon>
        <taxon>Chitinophagia</taxon>
        <taxon>Chitinophagales</taxon>
        <taxon>Chitinophagaceae</taxon>
        <taxon>Chitinophaga</taxon>
    </lineage>
</organism>
<keyword evidence="3" id="KW-0813">Transport</keyword>
<dbReference type="Proteomes" id="UP000185003">
    <property type="component" value="Unassembled WGS sequence"/>
</dbReference>
<dbReference type="InterPro" id="IPR003423">
    <property type="entry name" value="OMP_efflux"/>
</dbReference>
<evidence type="ECO:0000313" key="9">
    <source>
        <dbReference type="EMBL" id="SIN93234.1"/>
    </source>
</evidence>
<keyword evidence="5" id="KW-0812">Transmembrane</keyword>
<feature type="chain" id="PRO_5013042940" evidence="8">
    <location>
        <begin position="19"/>
        <end position="419"/>
    </location>
</feature>
<name>A0A1N6FDD3_9BACT</name>
<keyword evidence="10" id="KW-1185">Reference proteome</keyword>
<reference evidence="10" key="1">
    <citation type="submission" date="2016-11" db="EMBL/GenBank/DDBJ databases">
        <authorList>
            <person name="Varghese N."/>
            <person name="Submissions S."/>
        </authorList>
    </citation>
    <scope>NUCLEOTIDE SEQUENCE [LARGE SCALE GENOMIC DNA]</scope>
    <source>
        <strain evidence="10">DSM 24787</strain>
    </source>
</reference>
<keyword evidence="6" id="KW-0472">Membrane</keyword>
<dbReference type="SUPFAM" id="SSF56954">
    <property type="entry name" value="Outer membrane efflux proteins (OEP)"/>
    <property type="match status" value="1"/>
</dbReference>
<sequence>MKLIPPLLLLLLSLQVSAQEQFLSLDSAQQSARRNYPLLKQKQVLDNMTRLQVQNIKTNYLPQVELNGQATYQSEVTQIPIKLPGMNIPELSKDQYKATIDVKQLLYDGGATASQRELQEVTKLAEQQKVEVELYKLRQQVLQTYFNALLWEENIAAREKMMEEVKQKMERQQAGVDNGTILASQVDILKAELLRTEQQLFEAQTGKRAAIQVLSLLTGKELPASLQLQLPLSVANQTEELQRPELQLYKYQTNVLQQQSKLTGTKALPKVSAFAQGGYGRPGLNMLENKFDFYYMTGIRFNWTLWNWRYNRTERAVLQQQEQSIQAQSEAFTLNTKMQLVQQSSEITNLQQAVEKDKEIVQLRTKVKEVSAAQLDNGVLTVHDYLTDLHAETQAVIAHKTHEIQWVYATLYYQVIKGY</sequence>
<dbReference type="STRING" id="536979.SAMN04488055_2157"/>
<dbReference type="EMBL" id="FSRA01000001">
    <property type="protein sequence ID" value="SIN93234.1"/>
    <property type="molecule type" value="Genomic_DNA"/>
</dbReference>
<dbReference type="PANTHER" id="PTHR30026">
    <property type="entry name" value="OUTER MEMBRANE PROTEIN TOLC"/>
    <property type="match status" value="1"/>
</dbReference>
<accession>A0A1N6FDD3</accession>
<dbReference type="Pfam" id="PF02321">
    <property type="entry name" value="OEP"/>
    <property type="match status" value="1"/>
</dbReference>